<evidence type="ECO:0008006" key="4">
    <source>
        <dbReference type="Google" id="ProtNLM"/>
    </source>
</evidence>
<reference evidence="2 3" key="1">
    <citation type="submission" date="2018-10" db="EMBL/GenBank/DDBJ databases">
        <title>Genomic Encyclopedia of Type Strains, Phase IV (KMG-IV): sequencing the most valuable type-strain genomes for metagenomic binning, comparative biology and taxonomic classification.</title>
        <authorList>
            <person name="Goeker M."/>
        </authorList>
    </citation>
    <scope>NUCLEOTIDE SEQUENCE [LARGE SCALE GENOMIC DNA]</scope>
    <source>
        <strain evidence="2 3">DSM 25586</strain>
    </source>
</reference>
<gene>
    <name evidence="2" type="ORF">C8D78_0538</name>
</gene>
<name>A0A495FPA7_9MICC</name>
<dbReference type="Proteomes" id="UP000276055">
    <property type="component" value="Unassembled WGS sequence"/>
</dbReference>
<dbReference type="AlphaFoldDB" id="A0A495FPA7"/>
<sequence length="197" mass="21189">MTALPAVTHRSASARPVAAVVWLFAVGTLVWLLVAGATSAAIHAAPWLGLLSWCVYTSQWRPCLRVDGSGFGVINGLRDHQIPFGTVRDIEVSYTTAIWAAGKKYVSWGAPTPPSAFGSGFQNVRDLKTRPYTMLPSNERISQPEMKTGRDAIVAAWQDARHAGFASTSEVVVSTWNWPVIVVGVPVIFSVIASAIV</sequence>
<evidence type="ECO:0000313" key="3">
    <source>
        <dbReference type="Proteomes" id="UP000276055"/>
    </source>
</evidence>
<feature type="transmembrane region" description="Helical" evidence="1">
    <location>
        <begin position="176"/>
        <end position="196"/>
    </location>
</feature>
<comment type="caution">
    <text evidence="2">The sequence shown here is derived from an EMBL/GenBank/DDBJ whole genome shotgun (WGS) entry which is preliminary data.</text>
</comment>
<evidence type="ECO:0000313" key="2">
    <source>
        <dbReference type="EMBL" id="RKR30216.1"/>
    </source>
</evidence>
<protein>
    <recommendedName>
        <fullName evidence="4">PH domain-containing protein</fullName>
    </recommendedName>
</protein>
<keyword evidence="1" id="KW-0812">Transmembrane</keyword>
<accession>A0A495FPA7</accession>
<organism evidence="2 3">
    <name type="scientific">Arthrobacter oryzae</name>
    <dbReference type="NCBI Taxonomy" id="409290"/>
    <lineage>
        <taxon>Bacteria</taxon>
        <taxon>Bacillati</taxon>
        <taxon>Actinomycetota</taxon>
        <taxon>Actinomycetes</taxon>
        <taxon>Micrococcales</taxon>
        <taxon>Micrococcaceae</taxon>
        <taxon>Arthrobacter</taxon>
    </lineage>
</organism>
<evidence type="ECO:0000256" key="1">
    <source>
        <dbReference type="SAM" id="Phobius"/>
    </source>
</evidence>
<proteinExistence type="predicted"/>
<keyword evidence="1" id="KW-0472">Membrane</keyword>
<keyword evidence="1" id="KW-1133">Transmembrane helix</keyword>
<dbReference type="EMBL" id="RBIR01000001">
    <property type="protein sequence ID" value="RKR30216.1"/>
    <property type="molecule type" value="Genomic_DNA"/>
</dbReference>